<keyword evidence="2" id="KW-1185">Reference proteome</keyword>
<evidence type="ECO:0000313" key="1">
    <source>
        <dbReference type="EMBL" id="OLP81771.1"/>
    </source>
</evidence>
<dbReference type="AlphaFoldDB" id="A0A1Q9CFS4"/>
<organism evidence="1 2">
    <name type="scientific">Symbiodinium microadriaticum</name>
    <name type="common">Dinoflagellate</name>
    <name type="synonym">Zooxanthella microadriatica</name>
    <dbReference type="NCBI Taxonomy" id="2951"/>
    <lineage>
        <taxon>Eukaryota</taxon>
        <taxon>Sar</taxon>
        <taxon>Alveolata</taxon>
        <taxon>Dinophyceae</taxon>
        <taxon>Suessiales</taxon>
        <taxon>Symbiodiniaceae</taxon>
        <taxon>Symbiodinium</taxon>
    </lineage>
</organism>
<gene>
    <name evidence="1" type="ORF">AK812_SmicGene37670</name>
</gene>
<evidence type="ECO:0000313" key="2">
    <source>
        <dbReference type="Proteomes" id="UP000186817"/>
    </source>
</evidence>
<comment type="caution">
    <text evidence="1">The sequence shown here is derived from an EMBL/GenBank/DDBJ whole genome shotgun (WGS) entry which is preliminary data.</text>
</comment>
<protein>
    <submittedName>
        <fullName evidence="1">Uncharacterized protein</fullName>
    </submittedName>
</protein>
<dbReference type="Proteomes" id="UP000186817">
    <property type="component" value="Unassembled WGS sequence"/>
</dbReference>
<accession>A0A1Q9CFS4</accession>
<name>A0A1Q9CFS4_SYMMI</name>
<reference evidence="1 2" key="1">
    <citation type="submission" date="2016-02" db="EMBL/GenBank/DDBJ databases">
        <title>Genome analysis of coral dinoflagellate symbionts highlights evolutionary adaptations to a symbiotic lifestyle.</title>
        <authorList>
            <person name="Aranda M."/>
            <person name="Li Y."/>
            <person name="Liew Y.J."/>
            <person name="Baumgarten S."/>
            <person name="Simakov O."/>
            <person name="Wilson M."/>
            <person name="Piel J."/>
            <person name="Ashoor H."/>
            <person name="Bougouffa S."/>
            <person name="Bajic V.B."/>
            <person name="Ryu T."/>
            <person name="Ravasi T."/>
            <person name="Bayer T."/>
            <person name="Micklem G."/>
            <person name="Kim H."/>
            <person name="Bhak J."/>
            <person name="Lajeunesse T.C."/>
            <person name="Voolstra C.R."/>
        </authorList>
    </citation>
    <scope>NUCLEOTIDE SEQUENCE [LARGE SCALE GENOMIC DNA]</scope>
    <source>
        <strain evidence="1 2">CCMP2467</strain>
    </source>
</reference>
<dbReference type="EMBL" id="LSRX01001252">
    <property type="protein sequence ID" value="OLP81771.1"/>
    <property type="molecule type" value="Genomic_DNA"/>
</dbReference>
<sequence>MPLMSAGITHKSSGLQQARRQPFFRTLKVIAGSAIQAGKSDTAQWPYDILGQRQVGFVSANCRFGSPGSEQPQLLLASTRQVAWPHAQGDILAEKSPVTHDKAGLIIWREPVKPKK</sequence>
<proteinExistence type="predicted"/>